<reference evidence="1" key="2">
    <citation type="submission" date="2020-11" db="EMBL/GenBank/DDBJ databases">
        <authorList>
            <consortium name="DOE Joint Genome Institute"/>
            <person name="Kuo A."/>
            <person name="Miyauchi S."/>
            <person name="Kiss E."/>
            <person name="Drula E."/>
            <person name="Kohler A."/>
            <person name="Sanchez-Garcia M."/>
            <person name="Andreopoulos B."/>
            <person name="Barry K.W."/>
            <person name="Bonito G."/>
            <person name="Buee M."/>
            <person name="Carver A."/>
            <person name="Chen C."/>
            <person name="Cichocki N."/>
            <person name="Clum A."/>
            <person name="Culley D."/>
            <person name="Crous P.W."/>
            <person name="Fauchery L."/>
            <person name="Girlanda M."/>
            <person name="Hayes R."/>
            <person name="Keri Z."/>
            <person name="Labutti K."/>
            <person name="Lipzen A."/>
            <person name="Lombard V."/>
            <person name="Magnuson J."/>
            <person name="Maillard F."/>
            <person name="Morin E."/>
            <person name="Murat C."/>
            <person name="Nolan M."/>
            <person name="Ohm R."/>
            <person name="Pangilinan J."/>
            <person name="Pereira M."/>
            <person name="Perotto S."/>
            <person name="Peter M."/>
            <person name="Riley R."/>
            <person name="Sitrit Y."/>
            <person name="Stielow B."/>
            <person name="Szollosi G."/>
            <person name="Zifcakova L."/>
            <person name="Stursova M."/>
            <person name="Spatafora J.W."/>
            <person name="Tedersoo L."/>
            <person name="Vaario L.-M."/>
            <person name="Yamada A."/>
            <person name="Yan M."/>
            <person name="Wang P."/>
            <person name="Xu J."/>
            <person name="Bruns T."/>
            <person name="Baldrian P."/>
            <person name="Vilgalys R."/>
            <person name="Henrissat B."/>
            <person name="Grigoriev I.V."/>
            <person name="Hibbett D."/>
            <person name="Nagy L.G."/>
            <person name="Martin F.M."/>
        </authorList>
    </citation>
    <scope>NUCLEOTIDE SEQUENCE</scope>
    <source>
        <strain evidence="1">UH-Tt-Lm1</strain>
    </source>
</reference>
<dbReference type="EMBL" id="WIUZ02000002">
    <property type="protein sequence ID" value="KAF9790334.1"/>
    <property type="molecule type" value="Genomic_DNA"/>
</dbReference>
<dbReference type="AlphaFoldDB" id="A0A9P6HM23"/>
<comment type="caution">
    <text evidence="1">The sequence shown here is derived from an EMBL/GenBank/DDBJ whole genome shotgun (WGS) entry which is preliminary data.</text>
</comment>
<sequence>MSACLRFTRRVWHSFVENKGHDVQCFPNVCLCVLSLRRRKLLLRSVFSLRYCRQNQEW</sequence>
<dbReference type="Proteomes" id="UP000736335">
    <property type="component" value="Unassembled WGS sequence"/>
</dbReference>
<reference evidence="1" key="1">
    <citation type="journal article" date="2020" name="Nat. Commun.">
        <title>Large-scale genome sequencing of mycorrhizal fungi provides insights into the early evolution of symbiotic traits.</title>
        <authorList>
            <person name="Miyauchi S."/>
            <person name="Kiss E."/>
            <person name="Kuo A."/>
            <person name="Drula E."/>
            <person name="Kohler A."/>
            <person name="Sanchez-Garcia M."/>
            <person name="Morin E."/>
            <person name="Andreopoulos B."/>
            <person name="Barry K.W."/>
            <person name="Bonito G."/>
            <person name="Buee M."/>
            <person name="Carver A."/>
            <person name="Chen C."/>
            <person name="Cichocki N."/>
            <person name="Clum A."/>
            <person name="Culley D."/>
            <person name="Crous P.W."/>
            <person name="Fauchery L."/>
            <person name="Girlanda M."/>
            <person name="Hayes R.D."/>
            <person name="Keri Z."/>
            <person name="LaButti K."/>
            <person name="Lipzen A."/>
            <person name="Lombard V."/>
            <person name="Magnuson J."/>
            <person name="Maillard F."/>
            <person name="Murat C."/>
            <person name="Nolan M."/>
            <person name="Ohm R.A."/>
            <person name="Pangilinan J."/>
            <person name="Pereira M.F."/>
            <person name="Perotto S."/>
            <person name="Peter M."/>
            <person name="Pfister S."/>
            <person name="Riley R."/>
            <person name="Sitrit Y."/>
            <person name="Stielow J.B."/>
            <person name="Szollosi G."/>
            <person name="Zifcakova L."/>
            <person name="Stursova M."/>
            <person name="Spatafora J.W."/>
            <person name="Tedersoo L."/>
            <person name="Vaario L.M."/>
            <person name="Yamada A."/>
            <person name="Yan M."/>
            <person name="Wang P."/>
            <person name="Xu J."/>
            <person name="Bruns T."/>
            <person name="Baldrian P."/>
            <person name="Vilgalys R."/>
            <person name="Dunand C."/>
            <person name="Henrissat B."/>
            <person name="Grigoriev I.V."/>
            <person name="Hibbett D."/>
            <person name="Nagy L.G."/>
            <person name="Martin F.M."/>
        </authorList>
    </citation>
    <scope>NUCLEOTIDE SEQUENCE</scope>
    <source>
        <strain evidence="1">UH-Tt-Lm1</strain>
    </source>
</reference>
<evidence type="ECO:0000313" key="2">
    <source>
        <dbReference type="Proteomes" id="UP000736335"/>
    </source>
</evidence>
<protein>
    <submittedName>
        <fullName evidence="1">Uncharacterized protein</fullName>
    </submittedName>
</protein>
<gene>
    <name evidence="1" type="ORF">BJ322DRAFT_1035658</name>
</gene>
<proteinExistence type="predicted"/>
<name>A0A9P6HM23_9AGAM</name>
<evidence type="ECO:0000313" key="1">
    <source>
        <dbReference type="EMBL" id="KAF9790334.1"/>
    </source>
</evidence>
<organism evidence="1 2">
    <name type="scientific">Thelephora terrestris</name>
    <dbReference type="NCBI Taxonomy" id="56493"/>
    <lineage>
        <taxon>Eukaryota</taxon>
        <taxon>Fungi</taxon>
        <taxon>Dikarya</taxon>
        <taxon>Basidiomycota</taxon>
        <taxon>Agaricomycotina</taxon>
        <taxon>Agaricomycetes</taxon>
        <taxon>Thelephorales</taxon>
        <taxon>Thelephoraceae</taxon>
        <taxon>Thelephora</taxon>
    </lineage>
</organism>
<accession>A0A9P6HM23</accession>
<keyword evidence="2" id="KW-1185">Reference proteome</keyword>